<dbReference type="AlphaFoldDB" id="A0ABD3NQU8"/>
<dbReference type="Pfam" id="PF14234">
    <property type="entry name" value="DUF4336"/>
    <property type="match status" value="1"/>
</dbReference>
<keyword evidence="1" id="KW-0732">Signal</keyword>
<reference evidence="2 3" key="1">
    <citation type="submission" date="2024-10" db="EMBL/GenBank/DDBJ databases">
        <title>Updated reference genomes for cyclostephanoid diatoms.</title>
        <authorList>
            <person name="Roberts W.R."/>
            <person name="Alverson A.J."/>
        </authorList>
    </citation>
    <scope>NUCLEOTIDE SEQUENCE [LARGE SCALE GENOMIC DNA]</scope>
    <source>
        <strain evidence="2 3">AJA010-31</strain>
    </source>
</reference>
<feature type="signal peptide" evidence="1">
    <location>
        <begin position="1"/>
        <end position="20"/>
    </location>
</feature>
<keyword evidence="3" id="KW-1185">Reference proteome</keyword>
<comment type="caution">
    <text evidence="2">The sequence shown here is derived from an EMBL/GenBank/DDBJ whole genome shotgun (WGS) entry which is preliminary data.</text>
</comment>
<protein>
    <submittedName>
        <fullName evidence="2">Uncharacterized protein</fullName>
    </submittedName>
</protein>
<dbReference type="PANTHER" id="PTHR33835:SF2">
    <property type="entry name" value="LYSINE-TRNA LIGASE"/>
    <property type="match status" value="1"/>
</dbReference>
<feature type="chain" id="PRO_5044875610" evidence="1">
    <location>
        <begin position="21"/>
        <end position="552"/>
    </location>
</feature>
<proteinExistence type="predicted"/>
<dbReference type="EMBL" id="JALLPJ020000989">
    <property type="protein sequence ID" value="KAL3778374.1"/>
    <property type="molecule type" value="Genomic_DNA"/>
</dbReference>
<dbReference type="Proteomes" id="UP001530400">
    <property type="component" value="Unassembled WGS sequence"/>
</dbReference>
<dbReference type="PANTHER" id="PTHR33835">
    <property type="entry name" value="YALI0C07656P"/>
    <property type="match status" value="1"/>
</dbReference>
<evidence type="ECO:0000313" key="3">
    <source>
        <dbReference type="Proteomes" id="UP001530400"/>
    </source>
</evidence>
<gene>
    <name evidence="2" type="ORF">ACHAWO_002722</name>
</gene>
<sequence>MKPLILLRLLELSSFRATKGAAAFVSPFCNSRRLSTNRCDEQHQHDTPSFDSETTRREALQLLSSIPILALASAAAPIAPANANALEPAALAIPPQTRETSWPLGKVAFSLLPLAGSYSRRATVKETIVDDGVNGMWTFDQLQGVVNVNVPVRMTVVKLSPAAGGGLWIHNPLAPTPQLISEIRQLERLHGSVRHIILGTVALEHKATLGPFAQYFTNATVWIQPGQWSFPLQLPIEFLGVPQTNDKLRILPSSSYIHGEKSLQDEVQSITEPRYKYWARKQPTPEWTVDIDYETLGPLKFQSVGAYSETAFYHKSTKTLVVTDCVCSVTATPPKIIQEDPRALLYHARDSIEDIVVDDRKTREKGWRRMVQFGLVFFPSQIEVVPLGRAIREARTIDDRMKTLGAGGVPGNLYPWTWHDNDVDLVNFNAISRDGKLFCPPILTKLILDREPQQTLVWVDRITKRFGFTHVIPGHLNNYVPATAKEFSAAFDPLRSNPKSGKVFPQRALAEDLALLQEASDLLTKFGVVAESKVCDLEPARLVGRFAALAPK</sequence>
<evidence type="ECO:0000256" key="1">
    <source>
        <dbReference type="SAM" id="SignalP"/>
    </source>
</evidence>
<evidence type="ECO:0000313" key="2">
    <source>
        <dbReference type="EMBL" id="KAL3778374.1"/>
    </source>
</evidence>
<dbReference type="InterPro" id="IPR025638">
    <property type="entry name" value="DUF4336"/>
</dbReference>
<name>A0ABD3NQU8_9STRA</name>
<organism evidence="2 3">
    <name type="scientific">Cyclotella atomus</name>
    <dbReference type="NCBI Taxonomy" id="382360"/>
    <lineage>
        <taxon>Eukaryota</taxon>
        <taxon>Sar</taxon>
        <taxon>Stramenopiles</taxon>
        <taxon>Ochrophyta</taxon>
        <taxon>Bacillariophyta</taxon>
        <taxon>Coscinodiscophyceae</taxon>
        <taxon>Thalassiosirophycidae</taxon>
        <taxon>Stephanodiscales</taxon>
        <taxon>Stephanodiscaceae</taxon>
        <taxon>Cyclotella</taxon>
    </lineage>
</organism>
<accession>A0ABD3NQU8</accession>